<keyword evidence="2" id="KW-1185">Reference proteome</keyword>
<reference evidence="1" key="1">
    <citation type="submission" date="2022-08" db="EMBL/GenBank/DDBJ databases">
        <authorList>
            <person name="Kallberg Y."/>
            <person name="Tangrot J."/>
            <person name="Rosling A."/>
        </authorList>
    </citation>
    <scope>NUCLEOTIDE SEQUENCE</scope>
    <source>
        <strain evidence="1">Wild A</strain>
    </source>
</reference>
<name>A0A9W4SXM5_9GLOM</name>
<dbReference type="Proteomes" id="UP001153678">
    <property type="component" value="Unassembled WGS sequence"/>
</dbReference>
<proteinExistence type="predicted"/>
<organism evidence="1 2">
    <name type="scientific">Funneliformis geosporum</name>
    <dbReference type="NCBI Taxonomy" id="1117311"/>
    <lineage>
        <taxon>Eukaryota</taxon>
        <taxon>Fungi</taxon>
        <taxon>Fungi incertae sedis</taxon>
        <taxon>Mucoromycota</taxon>
        <taxon>Glomeromycotina</taxon>
        <taxon>Glomeromycetes</taxon>
        <taxon>Glomerales</taxon>
        <taxon>Glomeraceae</taxon>
        <taxon>Funneliformis</taxon>
    </lineage>
</organism>
<accession>A0A9W4SXM5</accession>
<protein>
    <submittedName>
        <fullName evidence="1">7351_t:CDS:1</fullName>
    </submittedName>
</protein>
<gene>
    <name evidence="1" type="ORF">FWILDA_LOCUS11576</name>
</gene>
<comment type="caution">
    <text evidence="1">The sequence shown here is derived from an EMBL/GenBank/DDBJ whole genome shotgun (WGS) entry which is preliminary data.</text>
</comment>
<sequence>MSKIINIDDNTTAHNGGQITLVSVSPNGKYVITYSSKDRSIEGWIVKENDSKLAPLKRDFECTSKHVISSGEIFEEVLSAQERKVIIKDNKIWAIYPDLLYQWDLNIIQFEFSYSLKFDGKDVEDIILRENLILKSSIEVLNNYYLLAFNLPNINEKQDISLHHITEIKKQPVDEDVSKIFNDNSFILYEYSSESKKAFGLVNGKTSSSEINLTKINWRTIDMEYGWNNYLCQTSENNYNDTLVFPDMDKIKAMVSNRDNTRYTKDPIFINFNNQEYKWRIDQKSKVIEIYEPQNEVPCSTKVLEQVDCFWKILDNNSLALCHSIDQYRYITIYKYDDINKSIKTHYFYFDEDLTVENFSGPSLPMINFKEFFKHLSNYKKHNFLKSLFDEWLKNIIEDDKCLAKYGSILLSGLINQKSTEYAEMIYFLKKIQKEI</sequence>
<dbReference type="EMBL" id="CAMKVN010003332">
    <property type="protein sequence ID" value="CAI2184436.1"/>
    <property type="molecule type" value="Genomic_DNA"/>
</dbReference>
<evidence type="ECO:0000313" key="1">
    <source>
        <dbReference type="EMBL" id="CAI2184436.1"/>
    </source>
</evidence>
<dbReference type="OrthoDB" id="2385834at2759"/>
<evidence type="ECO:0000313" key="2">
    <source>
        <dbReference type="Proteomes" id="UP001153678"/>
    </source>
</evidence>
<dbReference type="AlphaFoldDB" id="A0A9W4SXM5"/>